<evidence type="ECO:0000313" key="5">
    <source>
        <dbReference type="EMBL" id="KJV57956.1"/>
    </source>
</evidence>
<dbReference type="InterPro" id="IPR003593">
    <property type="entry name" value="AAA+_ATPase"/>
</dbReference>
<dbReference type="PRINTS" id="PR01657">
    <property type="entry name" value="MCMFAMILY"/>
</dbReference>
<comment type="caution">
    <text evidence="5">The sequence shown here is derived from an EMBL/GenBank/DDBJ whole genome shotgun (WGS) entry which is preliminary data.</text>
</comment>
<dbReference type="Pfam" id="PF13541">
    <property type="entry name" value="ChlI"/>
    <property type="match status" value="1"/>
</dbReference>
<dbReference type="PANTHER" id="PTHR32039:SF7">
    <property type="entry name" value="COMPETENCE PROTEIN COMM"/>
    <property type="match status" value="1"/>
</dbReference>
<dbReference type="Pfam" id="PF13335">
    <property type="entry name" value="Mg_chelatase_C"/>
    <property type="match status" value="1"/>
</dbReference>
<name>A0A0F3MQL0_RICFI</name>
<evidence type="ECO:0000256" key="2">
    <source>
        <dbReference type="ARBA" id="ARBA00022741"/>
    </source>
</evidence>
<dbReference type="PATRIC" id="fig|1359196.3.peg.308"/>
<sequence>MPIKLAESKERVKAALSSIGLALPTKKILINLAPADLVKEGSHFDLAIACSILTAMNILPELEIAEYLIIGELSLDGSILPVSGALPAAIGASARGKGLICSSKNSSEVAWSGNDNILVAGNLIELVNHFKGSQVLTPPEAKLQDEPINYPDFKDIKGQKIAKRALEIAASGGHNLLMFGPPGTGKSRLAACLPSILPKMSTKEILECSTITSIAGKFSDGKLTKIRPFRTPHHSCSLAAMVGGGVGKKVKPGEITLAHNGVLFLDELPEFPHNVIDSLRQPIENGEILISRSSAHIKYPANFQLIAAMNPCKCGYLGDTYKECMKAPKCDSDYQMKVSGPIMDRFDLHIEVSNINIYNYDFITDNSEEKSEDIAIRVENVRLIQEKRYEGYNIKTNNRLDGQLLIDYAMPADEGRDLLNEAANKFRLSMRVYNRILRVARTIADLENVDKVLKIHIAEALSYRKMEFNNM</sequence>
<keyword evidence="2" id="KW-0547">Nucleotide-binding</keyword>
<dbReference type="GO" id="GO:0005524">
    <property type="term" value="F:ATP binding"/>
    <property type="evidence" value="ECO:0007669"/>
    <property type="project" value="UniProtKB-KW"/>
</dbReference>
<dbReference type="AlphaFoldDB" id="A0A0F3MQL0"/>
<dbReference type="EMBL" id="LANQ01000001">
    <property type="protein sequence ID" value="KJV57956.1"/>
    <property type="molecule type" value="Genomic_DNA"/>
</dbReference>
<evidence type="ECO:0000259" key="4">
    <source>
        <dbReference type="SMART" id="SM00382"/>
    </source>
</evidence>
<dbReference type="SUPFAM" id="SSF52540">
    <property type="entry name" value="P-loop containing nucleoside triphosphate hydrolases"/>
    <property type="match status" value="1"/>
</dbReference>
<comment type="similarity">
    <text evidence="1">Belongs to the Mg-chelatase subunits D/I family. ComM subfamily.</text>
</comment>
<dbReference type="Gene3D" id="3.30.230.10">
    <property type="match status" value="1"/>
</dbReference>
<dbReference type="InterPro" id="IPR001208">
    <property type="entry name" value="MCM_dom"/>
</dbReference>
<dbReference type="InterPro" id="IPR027417">
    <property type="entry name" value="P-loop_NTPase"/>
</dbReference>
<evidence type="ECO:0000256" key="3">
    <source>
        <dbReference type="ARBA" id="ARBA00022840"/>
    </source>
</evidence>
<dbReference type="InterPro" id="IPR045006">
    <property type="entry name" value="CHLI-like"/>
</dbReference>
<dbReference type="InterPro" id="IPR000523">
    <property type="entry name" value="Mg_chelatse_chII-like_cat_dom"/>
</dbReference>
<organism evidence="5 6">
    <name type="scientific">Rickettsia felis str. Pedreira</name>
    <dbReference type="NCBI Taxonomy" id="1359196"/>
    <lineage>
        <taxon>Bacteria</taxon>
        <taxon>Pseudomonadati</taxon>
        <taxon>Pseudomonadota</taxon>
        <taxon>Alphaproteobacteria</taxon>
        <taxon>Rickettsiales</taxon>
        <taxon>Rickettsiaceae</taxon>
        <taxon>Rickettsieae</taxon>
        <taxon>Rickettsia</taxon>
        <taxon>spotted fever group</taxon>
    </lineage>
</organism>
<dbReference type="PANTHER" id="PTHR32039">
    <property type="entry name" value="MAGNESIUM-CHELATASE SUBUNIT CHLI"/>
    <property type="match status" value="1"/>
</dbReference>
<accession>A0A0F3MQL0</accession>
<protein>
    <submittedName>
        <fullName evidence="5">AAA domain family protein</fullName>
    </submittedName>
</protein>
<gene>
    <name evidence="5" type="ORF">RFEPED_0327</name>
</gene>
<dbReference type="NCBIfam" id="TIGR00368">
    <property type="entry name" value="YifB family Mg chelatase-like AAA ATPase"/>
    <property type="match status" value="1"/>
</dbReference>
<dbReference type="Proteomes" id="UP000033475">
    <property type="component" value="Unassembled WGS sequence"/>
</dbReference>
<dbReference type="GO" id="GO:0003677">
    <property type="term" value="F:DNA binding"/>
    <property type="evidence" value="ECO:0007669"/>
    <property type="project" value="InterPro"/>
</dbReference>
<dbReference type="SUPFAM" id="SSF54211">
    <property type="entry name" value="Ribosomal protein S5 domain 2-like"/>
    <property type="match status" value="1"/>
</dbReference>
<dbReference type="Pfam" id="PF01078">
    <property type="entry name" value="Mg_chelatase"/>
    <property type="match status" value="1"/>
</dbReference>
<feature type="domain" description="AAA+ ATPase" evidence="4">
    <location>
        <begin position="172"/>
        <end position="356"/>
    </location>
</feature>
<dbReference type="InterPro" id="IPR020568">
    <property type="entry name" value="Ribosomal_Su5_D2-typ_SF"/>
</dbReference>
<proteinExistence type="inferred from homology"/>
<dbReference type="SMART" id="SM00382">
    <property type="entry name" value="AAA"/>
    <property type="match status" value="1"/>
</dbReference>
<dbReference type="InterPro" id="IPR025158">
    <property type="entry name" value="Mg_chelat-rel_C"/>
</dbReference>
<dbReference type="InterPro" id="IPR004482">
    <property type="entry name" value="Mg_chelat-rel"/>
</dbReference>
<keyword evidence="3" id="KW-0067">ATP-binding</keyword>
<dbReference type="InterPro" id="IPR014721">
    <property type="entry name" value="Ribsml_uS5_D2-typ_fold_subgr"/>
</dbReference>
<dbReference type="Gene3D" id="3.40.50.300">
    <property type="entry name" value="P-loop containing nucleotide triphosphate hydrolases"/>
    <property type="match status" value="1"/>
</dbReference>
<evidence type="ECO:0000313" key="6">
    <source>
        <dbReference type="Proteomes" id="UP000033475"/>
    </source>
</evidence>
<reference evidence="5 6" key="1">
    <citation type="submission" date="2015-01" db="EMBL/GenBank/DDBJ databases">
        <title>Genome Sequencing of Rickettsiales.</title>
        <authorList>
            <person name="Daugherty S.C."/>
            <person name="Su Q."/>
            <person name="Abolude K."/>
            <person name="Beier-Sexton M."/>
            <person name="Carlyon J.A."/>
            <person name="Carter R."/>
            <person name="Day N.P."/>
            <person name="Dumler S.J."/>
            <person name="Dyachenko V."/>
            <person name="Godinez A."/>
            <person name="Kurtti T.J."/>
            <person name="Lichay M."/>
            <person name="Mullins K.E."/>
            <person name="Ott S."/>
            <person name="Pappas-Brown V."/>
            <person name="Paris D.H."/>
            <person name="Patel P."/>
            <person name="Richards A.L."/>
            <person name="Sadzewicz L."/>
            <person name="Sears K."/>
            <person name="Seidman D."/>
            <person name="Sengamalay N."/>
            <person name="Stenos J."/>
            <person name="Tallon L.J."/>
            <person name="Vincent G."/>
            <person name="Fraser C.M."/>
            <person name="Munderloh U."/>
            <person name="Dunning-Hotopp J.C."/>
        </authorList>
    </citation>
    <scope>NUCLEOTIDE SEQUENCE [LARGE SCALE GENOMIC DNA]</scope>
    <source>
        <strain evidence="5 6">Pedreira</strain>
    </source>
</reference>
<evidence type="ECO:0000256" key="1">
    <source>
        <dbReference type="ARBA" id="ARBA00006354"/>
    </source>
</evidence>